<feature type="non-terminal residue" evidence="5">
    <location>
        <position position="231"/>
    </location>
</feature>
<reference evidence="5" key="1">
    <citation type="submission" date="2025-08" db="UniProtKB">
        <authorList>
            <consortium name="RefSeq"/>
        </authorList>
    </citation>
    <scope>IDENTIFICATION</scope>
    <source>
        <tissue evidence="5">Testes</tissue>
    </source>
</reference>
<keyword evidence="1" id="KW-0677">Repeat</keyword>
<evidence type="ECO:0000256" key="1">
    <source>
        <dbReference type="ARBA" id="ARBA00022737"/>
    </source>
</evidence>
<feature type="repeat" description="ANK" evidence="3">
    <location>
        <begin position="107"/>
        <end position="139"/>
    </location>
</feature>
<proteinExistence type="predicted"/>
<keyword evidence="2 3" id="KW-0040">ANK repeat</keyword>
<feature type="repeat" description="ANK" evidence="3">
    <location>
        <begin position="74"/>
        <end position="106"/>
    </location>
</feature>
<evidence type="ECO:0000256" key="2">
    <source>
        <dbReference type="ARBA" id="ARBA00023043"/>
    </source>
</evidence>
<dbReference type="PROSITE" id="PS50297">
    <property type="entry name" value="ANK_REP_REGION"/>
    <property type="match status" value="5"/>
</dbReference>
<keyword evidence="4" id="KW-1185">Reference proteome</keyword>
<dbReference type="Pfam" id="PF13637">
    <property type="entry name" value="Ank_4"/>
    <property type="match status" value="1"/>
</dbReference>
<dbReference type="InterPro" id="IPR002110">
    <property type="entry name" value="Ankyrin_rpt"/>
</dbReference>
<organism evidence="4 5">
    <name type="scientific">Saccoglossus kowalevskii</name>
    <name type="common">Acorn worm</name>
    <dbReference type="NCBI Taxonomy" id="10224"/>
    <lineage>
        <taxon>Eukaryota</taxon>
        <taxon>Metazoa</taxon>
        <taxon>Hemichordata</taxon>
        <taxon>Enteropneusta</taxon>
        <taxon>Harrimaniidae</taxon>
        <taxon>Saccoglossus</taxon>
    </lineage>
</organism>
<protein>
    <submittedName>
        <fullName evidence="5">Ankyrin-2-like</fullName>
    </submittedName>
</protein>
<gene>
    <name evidence="5" type="primary">LOC102808257</name>
</gene>
<dbReference type="RefSeq" id="XP_006814632.1">
    <property type="nucleotide sequence ID" value="XM_006814569.1"/>
</dbReference>
<feature type="repeat" description="ANK" evidence="3">
    <location>
        <begin position="199"/>
        <end position="231"/>
    </location>
</feature>
<dbReference type="Proteomes" id="UP000694865">
    <property type="component" value="Unplaced"/>
</dbReference>
<dbReference type="PRINTS" id="PR01415">
    <property type="entry name" value="ANKYRIN"/>
</dbReference>
<dbReference type="Pfam" id="PF12796">
    <property type="entry name" value="Ank_2"/>
    <property type="match status" value="1"/>
</dbReference>
<dbReference type="InterPro" id="IPR036770">
    <property type="entry name" value="Ankyrin_rpt-contain_sf"/>
</dbReference>
<evidence type="ECO:0000313" key="4">
    <source>
        <dbReference type="Proteomes" id="UP000694865"/>
    </source>
</evidence>
<name>A0ABM0M3P1_SACKO</name>
<feature type="repeat" description="ANK" evidence="3">
    <location>
        <begin position="166"/>
        <end position="198"/>
    </location>
</feature>
<evidence type="ECO:0000256" key="3">
    <source>
        <dbReference type="PROSITE-ProRule" id="PRU00023"/>
    </source>
</evidence>
<feature type="repeat" description="ANK" evidence="3">
    <location>
        <begin position="41"/>
        <end position="73"/>
    </location>
</feature>
<dbReference type="Pfam" id="PF00023">
    <property type="entry name" value="Ank"/>
    <property type="match status" value="2"/>
</dbReference>
<dbReference type="SUPFAM" id="SSF48403">
    <property type="entry name" value="Ankyrin repeat"/>
    <property type="match status" value="1"/>
</dbReference>
<dbReference type="PANTHER" id="PTHR23206:SF7">
    <property type="entry name" value="PROTEIN KINASE DOMAIN-CONTAINING PROTEIN"/>
    <property type="match status" value="1"/>
</dbReference>
<accession>A0ABM0M3P1</accession>
<sequence length="231" mass="25336">MQADDKSKLLWNAVDSGQYKDAKKLIGKSNCDVNYKNETRFDATPLHQAAKKGHVELVKLLMKHKADIEVKTKNGWTPLHYAAEEGFGEIVELFIKTIKDINCTTKGGSTPLFLAAKYGHTETMKILTDAGANTAIKKGELSPLQIAAQNGHILAVEYILKKGDKDLIGAFHSAVEKGHVDVVRLLRDSGANVNEKTVVGDFPIHLAAWNGQVKVIKYLMKMGGRVNASNK</sequence>
<dbReference type="GeneID" id="102808257"/>
<dbReference type="SMART" id="SM00248">
    <property type="entry name" value="ANK"/>
    <property type="match status" value="6"/>
</dbReference>
<dbReference type="PANTHER" id="PTHR23206">
    <property type="entry name" value="MASK PROTEIN"/>
    <property type="match status" value="1"/>
</dbReference>
<evidence type="ECO:0000313" key="5">
    <source>
        <dbReference type="RefSeq" id="XP_006814632.1"/>
    </source>
</evidence>
<dbReference type="Gene3D" id="1.25.40.20">
    <property type="entry name" value="Ankyrin repeat-containing domain"/>
    <property type="match status" value="2"/>
</dbReference>
<dbReference type="InterPro" id="IPR051631">
    <property type="entry name" value="Ankyrin-KH/SAM_domain"/>
</dbReference>
<dbReference type="PROSITE" id="PS50088">
    <property type="entry name" value="ANK_REPEAT"/>
    <property type="match status" value="5"/>
</dbReference>